<feature type="compositionally biased region" description="Basic residues" evidence="1">
    <location>
        <begin position="14"/>
        <end position="23"/>
    </location>
</feature>
<protein>
    <submittedName>
        <fullName evidence="2">Uncharacterized protein</fullName>
    </submittedName>
</protein>
<evidence type="ECO:0000313" key="3">
    <source>
        <dbReference type="Proteomes" id="UP000002812"/>
    </source>
</evidence>
<feature type="region of interest" description="Disordered" evidence="1">
    <location>
        <begin position="96"/>
        <end position="188"/>
    </location>
</feature>
<reference evidence="3" key="2">
    <citation type="submission" date="2012-06" db="EMBL/GenBank/DDBJ databases">
        <title>Comparative genomic analyses of Aspergillus oryzae 3.042 and A. oryzae RIB40 for soy-sauce fermentation.</title>
        <authorList>
            <person name="Zhao G."/>
            <person name="Hou L."/>
            <person name="Wang C."/>
            <person name="Cao X."/>
        </authorList>
    </citation>
    <scope>NUCLEOTIDE SEQUENCE [LARGE SCALE GENOMIC DNA]</scope>
    <source>
        <strain evidence="3">3.042</strain>
    </source>
</reference>
<name>I7ZW93_ASPO3</name>
<dbReference type="EMBL" id="AKHY01000157">
    <property type="protein sequence ID" value="EIT76434.1"/>
    <property type="molecule type" value="Genomic_DNA"/>
</dbReference>
<dbReference type="OrthoDB" id="4506787at2759"/>
<feature type="region of interest" description="Disordered" evidence="1">
    <location>
        <begin position="13"/>
        <end position="82"/>
    </location>
</feature>
<feature type="compositionally biased region" description="Pro residues" evidence="1">
    <location>
        <begin position="30"/>
        <end position="46"/>
    </location>
</feature>
<comment type="caution">
    <text evidence="2">The sequence shown here is derived from an EMBL/GenBank/DDBJ whole genome shotgun (WGS) entry which is preliminary data.</text>
</comment>
<sequence length="304" mass="33762">MSILSKIFRSCLQGRRRQRHKQKHDRDTPPAVPPKDPVPYSCPPGMKPDLVKKPSIRIVEKDEDDEGRPGSRCGGGYGKGVEAPVKVSEETIVAVEGDTGFEAVERNFKDEEGEQNEEKECDQDKQDDTESHCIPERPQRKNTVKGPEVRSRMIEDIPEETDTETESKTNEPDQETDTTIPAKDEKGMPAWRVSRRKSLVEIINLLQATAASAPKLSSIRLPSIPPKSPLRTRGSVASLSSSASSATMTEDEPANLKKERRMAAVMFRNGRFGNRKSADESMITSDTATGGFVSFLRMFWTGNS</sequence>
<accession>I7ZW93</accession>
<evidence type="ECO:0000256" key="1">
    <source>
        <dbReference type="SAM" id="MobiDB-lite"/>
    </source>
</evidence>
<feature type="compositionally biased region" description="Low complexity" evidence="1">
    <location>
        <begin position="235"/>
        <end position="246"/>
    </location>
</feature>
<dbReference type="Proteomes" id="UP000002812">
    <property type="component" value="Unassembled WGS sequence"/>
</dbReference>
<gene>
    <name evidence="2" type="ORF">Ao3042_07415</name>
</gene>
<feature type="compositionally biased region" description="Basic and acidic residues" evidence="1">
    <location>
        <begin position="103"/>
        <end position="139"/>
    </location>
</feature>
<proteinExistence type="predicted"/>
<organism evidence="2 3">
    <name type="scientific">Aspergillus oryzae (strain 3.042)</name>
    <name type="common">Yellow koji mold</name>
    <dbReference type="NCBI Taxonomy" id="1160506"/>
    <lineage>
        <taxon>Eukaryota</taxon>
        <taxon>Fungi</taxon>
        <taxon>Dikarya</taxon>
        <taxon>Ascomycota</taxon>
        <taxon>Pezizomycotina</taxon>
        <taxon>Eurotiomycetes</taxon>
        <taxon>Eurotiomycetidae</taxon>
        <taxon>Eurotiales</taxon>
        <taxon>Aspergillaceae</taxon>
        <taxon>Aspergillus</taxon>
        <taxon>Aspergillus subgen. Circumdati</taxon>
    </lineage>
</organism>
<reference evidence="2 3" key="1">
    <citation type="journal article" date="2012" name="Eukaryot. Cell">
        <title>Draft genome sequence of Aspergillus oryzae strain 3.042.</title>
        <authorList>
            <person name="Zhao G."/>
            <person name="Yao Y."/>
            <person name="Qi W."/>
            <person name="Wang C."/>
            <person name="Hou L."/>
            <person name="Zeng B."/>
            <person name="Cao X."/>
        </authorList>
    </citation>
    <scope>NUCLEOTIDE SEQUENCE [LARGE SCALE GENOMIC DNA]</scope>
    <source>
        <strain evidence="2 3">3.042</strain>
    </source>
</reference>
<evidence type="ECO:0000313" key="2">
    <source>
        <dbReference type="EMBL" id="EIT76434.1"/>
    </source>
</evidence>
<dbReference type="HOGENOM" id="CLU_936824_0_0_1"/>
<dbReference type="AlphaFoldDB" id="I7ZW93"/>
<feature type="region of interest" description="Disordered" evidence="1">
    <location>
        <begin position="224"/>
        <end position="259"/>
    </location>
</feature>